<dbReference type="OrthoDB" id="1737613at2759"/>
<dbReference type="GO" id="GO:0003860">
    <property type="term" value="F:3-hydroxyisobutyryl-CoA hydrolase activity"/>
    <property type="evidence" value="ECO:0007669"/>
    <property type="project" value="UniProtKB-EC"/>
</dbReference>
<comment type="catalytic activity">
    <reaction evidence="1">
        <text>3-hydroxy-2-methylpropanoyl-CoA + H2O = 3-hydroxy-2-methylpropanoate + CoA + H(+)</text>
        <dbReference type="Rhea" id="RHEA:20888"/>
        <dbReference type="ChEBI" id="CHEBI:11805"/>
        <dbReference type="ChEBI" id="CHEBI:15377"/>
        <dbReference type="ChEBI" id="CHEBI:15378"/>
        <dbReference type="ChEBI" id="CHEBI:57287"/>
        <dbReference type="ChEBI" id="CHEBI:57340"/>
        <dbReference type="EC" id="3.1.2.4"/>
    </reaction>
</comment>
<reference evidence="8 9" key="1">
    <citation type="journal article" date="2018" name="Nat. Ecol. Evol.">
        <title>Pezizomycetes genomes reveal the molecular basis of ectomycorrhizal truffle lifestyle.</title>
        <authorList>
            <person name="Murat C."/>
            <person name="Payen T."/>
            <person name="Noel B."/>
            <person name="Kuo A."/>
            <person name="Morin E."/>
            <person name="Chen J."/>
            <person name="Kohler A."/>
            <person name="Krizsan K."/>
            <person name="Balestrini R."/>
            <person name="Da Silva C."/>
            <person name="Montanini B."/>
            <person name="Hainaut M."/>
            <person name="Levati E."/>
            <person name="Barry K.W."/>
            <person name="Belfiori B."/>
            <person name="Cichocki N."/>
            <person name="Clum A."/>
            <person name="Dockter R.B."/>
            <person name="Fauchery L."/>
            <person name="Guy J."/>
            <person name="Iotti M."/>
            <person name="Le Tacon F."/>
            <person name="Lindquist E.A."/>
            <person name="Lipzen A."/>
            <person name="Malagnac F."/>
            <person name="Mello A."/>
            <person name="Molinier V."/>
            <person name="Miyauchi S."/>
            <person name="Poulain J."/>
            <person name="Riccioni C."/>
            <person name="Rubini A."/>
            <person name="Sitrit Y."/>
            <person name="Splivallo R."/>
            <person name="Traeger S."/>
            <person name="Wang M."/>
            <person name="Zifcakova L."/>
            <person name="Wipf D."/>
            <person name="Zambonelli A."/>
            <person name="Paolocci F."/>
            <person name="Nowrousian M."/>
            <person name="Ottonello S."/>
            <person name="Baldrian P."/>
            <person name="Spatafora J.W."/>
            <person name="Henrissat B."/>
            <person name="Nagy L.G."/>
            <person name="Aury J.M."/>
            <person name="Wincker P."/>
            <person name="Grigoriev I.V."/>
            <person name="Bonfante P."/>
            <person name="Martin F.M."/>
        </authorList>
    </citation>
    <scope>NUCLEOTIDE SEQUENCE [LARGE SCALE GENOMIC DNA]</scope>
    <source>
        <strain evidence="8 9">CCBAS932</strain>
    </source>
</reference>
<dbReference type="InterPro" id="IPR032259">
    <property type="entry name" value="HIBYL-CoA-H"/>
</dbReference>
<dbReference type="InterPro" id="IPR029045">
    <property type="entry name" value="ClpP/crotonase-like_dom_sf"/>
</dbReference>
<name>A0A3N4KZC2_9PEZI</name>
<keyword evidence="4" id="KW-0378">Hydrolase</keyword>
<dbReference type="Proteomes" id="UP000277580">
    <property type="component" value="Unassembled WGS sequence"/>
</dbReference>
<dbReference type="NCBIfam" id="NF004127">
    <property type="entry name" value="PRK05617.1"/>
    <property type="match status" value="1"/>
</dbReference>
<feature type="domain" description="Enoyl-CoA hydratase/isomerase" evidence="7">
    <location>
        <begin position="44"/>
        <end position="383"/>
    </location>
</feature>
<gene>
    <name evidence="8" type="ORF">P167DRAFT_532848</name>
</gene>
<dbReference type="GO" id="GO:0006574">
    <property type="term" value="P:L-valine catabolic process"/>
    <property type="evidence" value="ECO:0007669"/>
    <property type="project" value="TreeGrafter"/>
</dbReference>
<comment type="subcellular location">
    <subcellularLocation>
        <location evidence="2">Mitochondrion</location>
    </subcellularLocation>
</comment>
<dbReference type="Pfam" id="PF16113">
    <property type="entry name" value="ECH_2"/>
    <property type="match status" value="1"/>
</dbReference>
<dbReference type="CDD" id="cd06558">
    <property type="entry name" value="crotonase-like"/>
    <property type="match status" value="1"/>
</dbReference>
<evidence type="ECO:0000259" key="7">
    <source>
        <dbReference type="Pfam" id="PF16113"/>
    </source>
</evidence>
<evidence type="ECO:0000256" key="3">
    <source>
        <dbReference type="ARBA" id="ARBA00011915"/>
    </source>
</evidence>
<evidence type="ECO:0000256" key="4">
    <source>
        <dbReference type="ARBA" id="ARBA00022801"/>
    </source>
</evidence>
<dbReference type="InterPro" id="IPR045004">
    <property type="entry name" value="ECH_dom"/>
</dbReference>
<dbReference type="FunCoup" id="A0A3N4KZC2">
    <property type="interactions" value="684"/>
</dbReference>
<sequence length="473" mass="52460">MPLRSKILNPAFTKMSMSTAAPEGKALPEENPADDVLFNSVFGVRTIELNRPSKLNALNKSMAEKIVPRLQEWEKSQLANIIILKGHGGRALCAGGDVGALAALNKTGEEGIKQSIAYFGLEYQLDHLIATYTKPYVAFMDGITMGGGVGLSVHAPFRIATENTRFAMPETKIGFFPDVGASFFLPRLEGQVGTYLALTSEQLKGVQALYAGIATHYIHSSSLPDLEARLAELTFDDLATSREKWSIIDSTINEFSTGLPDEPIQLGGTTRTSIDTCFAGNTMEEIISALHAHNTPWASQTLKTLLQRSPTSLRVTLQLMRLGTGYEWTIAEAFQREYAVASHFMRHPDFVQGVEHVLLKKEGPPVWTPPKLEELGEEAVRAFVNPAPGEQRLALLRDPGVGDYERYPHEGVVGLPTEAEIRRLVVGQNTWVREDVVRYFVDARGGRDGVERKVRDVVERMTWEEHGMVRWRE</sequence>
<organism evidence="8 9">
    <name type="scientific">Morchella conica CCBAS932</name>
    <dbReference type="NCBI Taxonomy" id="1392247"/>
    <lineage>
        <taxon>Eukaryota</taxon>
        <taxon>Fungi</taxon>
        <taxon>Dikarya</taxon>
        <taxon>Ascomycota</taxon>
        <taxon>Pezizomycotina</taxon>
        <taxon>Pezizomycetes</taxon>
        <taxon>Pezizales</taxon>
        <taxon>Morchellaceae</taxon>
        <taxon>Morchella</taxon>
    </lineage>
</organism>
<evidence type="ECO:0000256" key="1">
    <source>
        <dbReference type="ARBA" id="ARBA00001709"/>
    </source>
</evidence>
<dbReference type="PANTHER" id="PTHR43176">
    <property type="entry name" value="3-HYDROXYISOBUTYRYL-COA HYDROLASE-RELATED"/>
    <property type="match status" value="1"/>
</dbReference>
<dbReference type="InParanoid" id="A0A3N4KZC2"/>
<dbReference type="AlphaFoldDB" id="A0A3N4KZC2"/>
<dbReference type="EC" id="3.1.2.4" evidence="3"/>
<dbReference type="FunFam" id="3.90.226.10:FF:000026">
    <property type="entry name" value="3-hydroxyisobutyryl-CoA hydrolase, mitochondrial"/>
    <property type="match status" value="1"/>
</dbReference>
<proteinExistence type="predicted"/>
<dbReference type="GO" id="GO:0005739">
    <property type="term" value="C:mitochondrion"/>
    <property type="evidence" value="ECO:0007669"/>
    <property type="project" value="UniProtKB-SubCell"/>
</dbReference>
<dbReference type="PANTHER" id="PTHR43176:SF3">
    <property type="entry name" value="3-HYDROXYISOBUTYRYL-COA HYDROLASE, MITOCHONDRIAL"/>
    <property type="match status" value="1"/>
</dbReference>
<evidence type="ECO:0000256" key="5">
    <source>
        <dbReference type="ARBA" id="ARBA00023128"/>
    </source>
</evidence>
<dbReference type="SUPFAM" id="SSF52096">
    <property type="entry name" value="ClpP/crotonase"/>
    <property type="match status" value="1"/>
</dbReference>
<dbReference type="InterPro" id="IPR018376">
    <property type="entry name" value="Enoyl-CoA_hyd/isom_CS"/>
</dbReference>
<evidence type="ECO:0000313" key="9">
    <source>
        <dbReference type="Proteomes" id="UP000277580"/>
    </source>
</evidence>
<evidence type="ECO:0000256" key="2">
    <source>
        <dbReference type="ARBA" id="ARBA00004173"/>
    </source>
</evidence>
<evidence type="ECO:0000256" key="6">
    <source>
        <dbReference type="ARBA" id="ARBA00031181"/>
    </source>
</evidence>
<accession>A0A3N4KZC2</accession>
<keyword evidence="5" id="KW-0496">Mitochondrion</keyword>
<evidence type="ECO:0000313" key="8">
    <source>
        <dbReference type="EMBL" id="RPB15910.1"/>
    </source>
</evidence>
<protein>
    <recommendedName>
        <fullName evidence="3">3-hydroxyisobutyryl-CoA hydrolase</fullName>
        <ecNumber evidence="3">3.1.2.4</ecNumber>
    </recommendedName>
    <alternativeName>
        <fullName evidence="6">3-hydroxyisobutyryl-coenzyme A hydrolase</fullName>
    </alternativeName>
</protein>
<dbReference type="STRING" id="1392247.A0A3N4KZC2"/>
<dbReference type="EMBL" id="ML119111">
    <property type="protein sequence ID" value="RPB15910.1"/>
    <property type="molecule type" value="Genomic_DNA"/>
</dbReference>
<dbReference type="Gene3D" id="3.90.226.10">
    <property type="entry name" value="2-enoyl-CoA Hydratase, Chain A, domain 1"/>
    <property type="match status" value="1"/>
</dbReference>
<dbReference type="PROSITE" id="PS00166">
    <property type="entry name" value="ENOYL_COA_HYDRATASE"/>
    <property type="match status" value="1"/>
</dbReference>
<keyword evidence="9" id="KW-1185">Reference proteome</keyword>